<dbReference type="Gene3D" id="3.40.630.30">
    <property type="match status" value="1"/>
</dbReference>
<proteinExistence type="predicted"/>
<keyword evidence="2" id="KW-1185">Reference proteome</keyword>
<dbReference type="AlphaFoldDB" id="A0A2A6CEN3"/>
<dbReference type="PANTHER" id="PTHR20905">
    <property type="entry name" value="N-ACETYLTRANSFERASE-RELATED"/>
    <property type="match status" value="1"/>
</dbReference>
<dbReference type="Proteomes" id="UP000005239">
    <property type="component" value="Unassembled WGS sequence"/>
</dbReference>
<dbReference type="PANTHER" id="PTHR20905:SF30">
    <property type="entry name" value="N-ACETYLTRANSFERASE DOMAIN-CONTAINING PROTEIN"/>
    <property type="match status" value="1"/>
</dbReference>
<evidence type="ECO:0000313" key="1">
    <source>
        <dbReference type="EnsemblMetazoa" id="PPA04946.1"/>
    </source>
</evidence>
<name>A0A2A6CEN3_PRIPA</name>
<accession>A0A2A6CEN3</accession>
<dbReference type="GO" id="GO:0008080">
    <property type="term" value="F:N-acetyltransferase activity"/>
    <property type="evidence" value="ECO:0000318"/>
    <property type="project" value="GO_Central"/>
</dbReference>
<dbReference type="FunFam" id="3.40.630.30:FF:000450">
    <property type="entry name" value="Uncharacterized protein"/>
    <property type="match status" value="1"/>
</dbReference>
<gene>
    <name evidence="1" type="primary">WBGene00094500</name>
</gene>
<reference evidence="2" key="1">
    <citation type="journal article" date="2008" name="Nat. Genet.">
        <title>The Pristionchus pacificus genome provides a unique perspective on nematode lifestyle and parasitism.</title>
        <authorList>
            <person name="Dieterich C."/>
            <person name="Clifton S.W."/>
            <person name="Schuster L.N."/>
            <person name="Chinwalla A."/>
            <person name="Delehaunty K."/>
            <person name="Dinkelacker I."/>
            <person name="Fulton L."/>
            <person name="Fulton R."/>
            <person name="Godfrey J."/>
            <person name="Minx P."/>
            <person name="Mitreva M."/>
            <person name="Roeseler W."/>
            <person name="Tian H."/>
            <person name="Witte H."/>
            <person name="Yang S.P."/>
            <person name="Wilson R.K."/>
            <person name="Sommer R.J."/>
        </authorList>
    </citation>
    <scope>NUCLEOTIDE SEQUENCE [LARGE SCALE GENOMIC DNA]</scope>
    <source>
        <strain evidence="2">PS312</strain>
    </source>
</reference>
<dbReference type="InterPro" id="IPR016181">
    <property type="entry name" value="Acyl_CoA_acyltransferase"/>
</dbReference>
<dbReference type="OrthoDB" id="41532at2759"/>
<accession>A0A8R1U4K5</accession>
<sequence>MFLGRCVANYSSNSFQNRMGLSHVDPRDPTIDYDFLPADNRHKKEITNLILNGFLAIEPHCVAFGLNARNGRDYIDRVVKKSLKFPYSVRIIHKETEMLIGCRLMSVCERPEKADSIIVNRRNLEEGVRMYCNLFDKLEAQFWQRRPETNKILRREITFVHCDHQRRGIAQHLLYLGLDFDRLRAYGIDGIISEASAIAHQKLLLKKGFQEVARPNPGSIIDSPFRDEYVLSNGKRVVFPDATTTCKQLYLSIQQRAHI</sequence>
<protein>
    <submittedName>
        <fullName evidence="1">Uncharacterized protein</fullName>
    </submittedName>
</protein>
<dbReference type="SUPFAM" id="SSF55729">
    <property type="entry name" value="Acyl-CoA N-acyltransferases (Nat)"/>
    <property type="match status" value="1"/>
</dbReference>
<evidence type="ECO:0000313" key="2">
    <source>
        <dbReference type="Proteomes" id="UP000005239"/>
    </source>
</evidence>
<dbReference type="EnsemblMetazoa" id="PPA04946.1">
    <property type="protein sequence ID" value="PPA04946.1"/>
    <property type="gene ID" value="WBGene00094500"/>
</dbReference>
<reference evidence="1" key="2">
    <citation type="submission" date="2022-06" db="UniProtKB">
        <authorList>
            <consortium name="EnsemblMetazoa"/>
        </authorList>
    </citation>
    <scope>IDENTIFICATION</scope>
    <source>
        <strain evidence="1">PS312</strain>
    </source>
</reference>
<organism evidence="1 2">
    <name type="scientific">Pristionchus pacificus</name>
    <name type="common">Parasitic nematode worm</name>
    <dbReference type="NCBI Taxonomy" id="54126"/>
    <lineage>
        <taxon>Eukaryota</taxon>
        <taxon>Metazoa</taxon>
        <taxon>Ecdysozoa</taxon>
        <taxon>Nematoda</taxon>
        <taxon>Chromadorea</taxon>
        <taxon>Rhabditida</taxon>
        <taxon>Rhabditina</taxon>
        <taxon>Diplogasteromorpha</taxon>
        <taxon>Diplogasteroidea</taxon>
        <taxon>Neodiplogasteridae</taxon>
        <taxon>Pristionchus</taxon>
    </lineage>
</organism>